<protein>
    <submittedName>
        <fullName evidence="1">Glutamate-binding protein</fullName>
    </submittedName>
</protein>
<reference evidence="1 2" key="1">
    <citation type="journal article" date="2018" name="Nat. Biotechnol.">
        <title>A standardized bacterial taxonomy based on genome phylogeny substantially revises the tree of life.</title>
        <authorList>
            <person name="Parks D.H."/>
            <person name="Chuvochina M."/>
            <person name="Waite D.W."/>
            <person name="Rinke C."/>
            <person name="Skarshewski A."/>
            <person name="Chaumeil P.A."/>
            <person name="Hugenholtz P."/>
        </authorList>
    </citation>
    <scope>NUCLEOTIDE SEQUENCE [LARGE SCALE GENOMIC DNA]</scope>
    <source>
        <strain evidence="1">UBA9851</strain>
    </source>
</reference>
<sequence>MTAAVVATTGALALASCGSTEPRSLLDDIESGH</sequence>
<dbReference type="Proteomes" id="UP000260925">
    <property type="component" value="Unassembled WGS sequence"/>
</dbReference>
<evidence type="ECO:0000313" key="2">
    <source>
        <dbReference type="Proteomes" id="UP000260925"/>
    </source>
</evidence>
<gene>
    <name evidence="1" type="ORF">DCL06_04725</name>
</gene>
<feature type="non-terminal residue" evidence="1">
    <location>
        <position position="33"/>
    </location>
</feature>
<dbReference type="AlphaFoldDB" id="A0A3B9QTK3"/>
<dbReference type="EMBL" id="DMDD01000108">
    <property type="protein sequence ID" value="HAF72309.1"/>
    <property type="molecule type" value="Genomic_DNA"/>
</dbReference>
<evidence type="ECO:0000313" key="1">
    <source>
        <dbReference type="EMBL" id="HAF72309.1"/>
    </source>
</evidence>
<accession>A0A3B9QTK3</accession>
<proteinExistence type="predicted"/>
<organism evidence="1 2">
    <name type="scientific">Corynebacterium variabile</name>
    <dbReference type="NCBI Taxonomy" id="1727"/>
    <lineage>
        <taxon>Bacteria</taxon>
        <taxon>Bacillati</taxon>
        <taxon>Actinomycetota</taxon>
        <taxon>Actinomycetes</taxon>
        <taxon>Mycobacteriales</taxon>
        <taxon>Corynebacteriaceae</taxon>
        <taxon>Corynebacterium</taxon>
    </lineage>
</organism>
<comment type="caution">
    <text evidence="1">The sequence shown here is derived from an EMBL/GenBank/DDBJ whole genome shotgun (WGS) entry which is preliminary data.</text>
</comment>
<name>A0A3B9QTK3_9CORY</name>